<feature type="binding site" evidence="7">
    <location>
        <begin position="99"/>
        <end position="103"/>
    </location>
    <ligand>
        <name>L-glutamate</name>
        <dbReference type="ChEBI" id="CHEBI:29985"/>
    </ligand>
</feature>
<gene>
    <name evidence="7 11" type="primary">gluQ</name>
    <name evidence="11" type="ORF">NCTC8580_01018</name>
</gene>
<comment type="function">
    <text evidence="7">Catalyzes the tRNA-independent activation of glutamate in presence of ATP and the subsequent transfer of glutamate onto a tRNA(Asp). Glutamate is transferred on the 2-amino-5-(4,5-dihydroxy-2-cyclopenten-1-yl) moiety of the queuosine in the wobble position of the QUC anticodon.</text>
</comment>
<dbReference type="EC" id="6.1.1.-" evidence="7"/>
<dbReference type="GO" id="GO:0008270">
    <property type="term" value="F:zinc ion binding"/>
    <property type="evidence" value="ECO:0007669"/>
    <property type="project" value="UniProtKB-UniRule"/>
</dbReference>
<dbReference type="GO" id="GO:0005829">
    <property type="term" value="C:cytosol"/>
    <property type="evidence" value="ECO:0007669"/>
    <property type="project" value="TreeGrafter"/>
</dbReference>
<dbReference type="InterPro" id="IPR049940">
    <property type="entry name" value="GluQ/Sye"/>
</dbReference>
<feature type="compositionally biased region" description="Polar residues" evidence="9">
    <location>
        <begin position="1"/>
        <end position="16"/>
    </location>
</feature>
<evidence type="ECO:0000313" key="11">
    <source>
        <dbReference type="EMBL" id="SUP80943.1"/>
    </source>
</evidence>
<feature type="region of interest" description="Disordered" evidence="9">
    <location>
        <begin position="1"/>
        <end position="28"/>
    </location>
</feature>
<dbReference type="AlphaFoldDB" id="A0A380Q555"/>
<feature type="binding site" evidence="7">
    <location>
        <position position="262"/>
    </location>
    <ligand>
        <name>L-glutamate</name>
        <dbReference type="ChEBI" id="CHEBI:29985"/>
    </ligand>
</feature>
<feature type="binding site" evidence="7">
    <location>
        <position position="321"/>
    </location>
    <ligand>
        <name>ATP</name>
        <dbReference type="ChEBI" id="CHEBI:30616"/>
    </ligand>
</feature>
<dbReference type="NCBIfam" id="NF004312">
    <property type="entry name" value="PRK05710.1-1"/>
    <property type="match status" value="1"/>
</dbReference>
<feature type="region of interest" description="Disordered" evidence="9">
    <location>
        <begin position="52"/>
        <end position="100"/>
    </location>
</feature>
<evidence type="ECO:0000313" key="12">
    <source>
        <dbReference type="Proteomes" id="UP000255087"/>
    </source>
</evidence>
<feature type="binding site" evidence="7">
    <location>
        <position position="209"/>
    </location>
    <ligand>
        <name>Zn(2+)</name>
        <dbReference type="ChEBI" id="CHEBI:29105"/>
    </ligand>
</feature>
<name>A0A380Q555_YERPU</name>
<sequence>MLEDTGSQRLFSSQLFAPQPFGSKPSGSQLFGSQSFAAAQLFSTAQLFSAAQPRAPQFPSAQPPETQQPAVQQAAIQRSANQQLSNQRATNQPTEYIGRFAPSPSGDLHFGSLIAALGSYLQARAQGGKWLVRIEDIDPPREVPGAASRILAALEHYGLHWDGPVIYQSQRHEAYQATLNWLEQQGLSYYCTCTRSRIHQIGGFYDGYCRDRHLPASGAAIRLRQTQPVYAFYDKLLGELHAHPALAQEDFIIRRRDGLFAYNLAVVVDDAFQGVTEIVRGADLIEPTVRQIALYQQLQHPVPGYIHLPLALNNQGNKLSKQNHAPPLPNGDPRPILIDALKFLRQPLPEYWQDLDLYLLLRYAVEHWTLASIPIKGAITPQKTQRHSQSKHGEL</sequence>
<keyword evidence="5 7" id="KW-0067">ATP-binding</keyword>
<dbReference type="InterPro" id="IPR020058">
    <property type="entry name" value="Glu/Gln-tRNA-synth_Ib_cat-dom"/>
</dbReference>
<dbReference type="PANTHER" id="PTHR43311">
    <property type="entry name" value="GLUTAMATE--TRNA LIGASE"/>
    <property type="match status" value="1"/>
</dbReference>
<dbReference type="InterPro" id="IPR000924">
    <property type="entry name" value="Glu/Gln-tRNA-synth"/>
</dbReference>
<evidence type="ECO:0000256" key="2">
    <source>
        <dbReference type="ARBA" id="ARBA00022723"/>
    </source>
</evidence>
<dbReference type="NCBIfam" id="TIGR03838">
    <property type="entry name" value="queuosine_YadB"/>
    <property type="match status" value="1"/>
</dbReference>
<feature type="binding site" evidence="7">
    <location>
        <position position="280"/>
    </location>
    <ligand>
        <name>L-glutamate</name>
        <dbReference type="ChEBI" id="CHEBI:29985"/>
    </ligand>
</feature>
<dbReference type="SUPFAM" id="SSF52374">
    <property type="entry name" value="Nucleotidylyl transferase"/>
    <property type="match status" value="1"/>
</dbReference>
<comment type="cofactor">
    <cofactor evidence="7">
        <name>Zn(2+)</name>
        <dbReference type="ChEBI" id="CHEBI:29105"/>
    </cofactor>
    <text evidence="7">Binds 1 zinc ion per subunit.</text>
</comment>
<dbReference type="Pfam" id="PF00749">
    <property type="entry name" value="tRNA-synt_1c"/>
    <property type="match status" value="1"/>
</dbReference>
<evidence type="ECO:0000256" key="7">
    <source>
        <dbReference type="HAMAP-Rule" id="MF_01428"/>
    </source>
</evidence>
<evidence type="ECO:0000256" key="5">
    <source>
        <dbReference type="ARBA" id="ARBA00022840"/>
    </source>
</evidence>
<feature type="binding site" evidence="7">
    <location>
        <position position="135"/>
    </location>
    <ligand>
        <name>L-glutamate</name>
        <dbReference type="ChEBI" id="CHEBI:29985"/>
    </ligand>
</feature>
<feature type="binding site" evidence="7">
    <location>
        <position position="191"/>
    </location>
    <ligand>
        <name>Zn(2+)</name>
        <dbReference type="ChEBI" id="CHEBI:29105"/>
    </ligand>
</feature>
<keyword evidence="6 7" id="KW-0030">Aminoacyl-tRNA synthetase</keyword>
<feature type="domain" description="Glutamyl/glutaminyl-tRNA synthetase class Ib catalytic" evidence="10">
    <location>
        <begin position="99"/>
        <end position="323"/>
    </location>
</feature>
<evidence type="ECO:0000256" key="6">
    <source>
        <dbReference type="ARBA" id="ARBA00023146"/>
    </source>
</evidence>
<protein>
    <recommendedName>
        <fullName evidence="7">Glutamyl-Q tRNA(Asp) synthetase</fullName>
        <shortName evidence="7">Glu-Q-RSs</shortName>
        <ecNumber evidence="7">6.1.1.-</ecNumber>
    </recommendedName>
</protein>
<feature type="compositionally biased region" description="Polar residues" evidence="9">
    <location>
        <begin position="59"/>
        <end position="94"/>
    </location>
</feature>
<proteinExistence type="inferred from homology"/>
<dbReference type="PRINTS" id="PR00987">
    <property type="entry name" value="TRNASYNTHGLU"/>
</dbReference>
<dbReference type="PANTHER" id="PTHR43311:SF1">
    <property type="entry name" value="GLUTAMYL-Q TRNA(ASP) SYNTHETASE"/>
    <property type="match status" value="1"/>
</dbReference>
<keyword evidence="3 7" id="KW-0547">Nucleotide-binding</keyword>
<accession>A0A380Q555</accession>
<feature type="short sequence motif" description="'KMSKS' region" evidence="7">
    <location>
        <begin position="318"/>
        <end position="322"/>
    </location>
</feature>
<evidence type="ECO:0000256" key="9">
    <source>
        <dbReference type="SAM" id="MobiDB-lite"/>
    </source>
</evidence>
<dbReference type="FunFam" id="3.40.50.620:FF:000093">
    <property type="entry name" value="Glutamyl-Q tRNA(Asp) synthetase"/>
    <property type="match status" value="1"/>
</dbReference>
<feature type="short sequence motif" description="'HIGH' region" evidence="7">
    <location>
        <begin position="102"/>
        <end position="112"/>
    </location>
</feature>
<dbReference type="InterPro" id="IPR022380">
    <property type="entry name" value="Glu-Q_tRNA(Asp)_Synthase"/>
</dbReference>
<evidence type="ECO:0000256" key="4">
    <source>
        <dbReference type="ARBA" id="ARBA00022833"/>
    </source>
</evidence>
<dbReference type="RefSeq" id="WP_258840343.1">
    <property type="nucleotide sequence ID" value="NZ_UHJC01000001.1"/>
</dbReference>
<dbReference type="Gene3D" id="3.40.50.620">
    <property type="entry name" value="HUPs"/>
    <property type="match status" value="1"/>
</dbReference>
<dbReference type="EMBL" id="UHJC01000001">
    <property type="protein sequence ID" value="SUP80943.1"/>
    <property type="molecule type" value="Genomic_DNA"/>
</dbReference>
<evidence type="ECO:0000256" key="3">
    <source>
        <dbReference type="ARBA" id="ARBA00022741"/>
    </source>
</evidence>
<evidence type="ECO:0000259" key="10">
    <source>
        <dbReference type="Pfam" id="PF00749"/>
    </source>
</evidence>
<keyword evidence="1 7" id="KW-0436">Ligase</keyword>
<dbReference type="GO" id="GO:0006400">
    <property type="term" value="P:tRNA modification"/>
    <property type="evidence" value="ECO:0007669"/>
    <property type="project" value="InterPro"/>
</dbReference>
<reference evidence="11 12" key="1">
    <citation type="submission" date="2018-06" db="EMBL/GenBank/DDBJ databases">
        <authorList>
            <consortium name="Pathogen Informatics"/>
            <person name="Doyle S."/>
        </authorList>
    </citation>
    <scope>NUCLEOTIDE SEQUENCE [LARGE SCALE GENOMIC DNA]</scope>
    <source>
        <strain evidence="11 12">NCTC8580</strain>
    </source>
</reference>
<evidence type="ECO:0000256" key="1">
    <source>
        <dbReference type="ARBA" id="ARBA00022598"/>
    </source>
</evidence>
<keyword evidence="2 7" id="KW-0479">Metal-binding</keyword>
<dbReference type="GO" id="GO:0006424">
    <property type="term" value="P:glutamyl-tRNA aminoacylation"/>
    <property type="evidence" value="ECO:0007669"/>
    <property type="project" value="InterPro"/>
</dbReference>
<dbReference type="GO" id="GO:0005524">
    <property type="term" value="F:ATP binding"/>
    <property type="evidence" value="ECO:0007669"/>
    <property type="project" value="UniProtKB-KW"/>
</dbReference>
<dbReference type="GO" id="GO:0004818">
    <property type="term" value="F:glutamate-tRNA ligase activity"/>
    <property type="evidence" value="ECO:0007669"/>
    <property type="project" value="TreeGrafter"/>
</dbReference>
<dbReference type="InterPro" id="IPR014729">
    <property type="entry name" value="Rossmann-like_a/b/a_fold"/>
</dbReference>
<feature type="binding site" evidence="7">
    <location>
        <position position="205"/>
    </location>
    <ligand>
        <name>Zn(2+)</name>
        <dbReference type="ChEBI" id="CHEBI:29105"/>
    </ligand>
</feature>
<dbReference type="HAMAP" id="MF_01428">
    <property type="entry name" value="Glu_Q_tRNA_synth"/>
    <property type="match status" value="1"/>
</dbReference>
<dbReference type="Proteomes" id="UP000255087">
    <property type="component" value="Unassembled WGS sequence"/>
</dbReference>
<evidence type="ECO:0000256" key="8">
    <source>
        <dbReference type="RuleBase" id="RU363037"/>
    </source>
</evidence>
<organism evidence="11 12">
    <name type="scientific">Yersinia pseudotuberculosis</name>
    <dbReference type="NCBI Taxonomy" id="633"/>
    <lineage>
        <taxon>Bacteria</taxon>
        <taxon>Pseudomonadati</taxon>
        <taxon>Pseudomonadota</taxon>
        <taxon>Gammaproteobacteria</taxon>
        <taxon>Enterobacterales</taxon>
        <taxon>Yersiniaceae</taxon>
        <taxon>Yersinia</taxon>
    </lineage>
</organism>
<feature type="binding site" evidence="7">
    <location>
        <position position="193"/>
    </location>
    <ligand>
        <name>Zn(2+)</name>
        <dbReference type="ChEBI" id="CHEBI:29105"/>
    </ligand>
</feature>
<keyword evidence="4 7" id="KW-0862">Zinc</keyword>
<dbReference type="NCBIfam" id="NF004314">
    <property type="entry name" value="PRK05710.1-3"/>
    <property type="match status" value="1"/>
</dbReference>
<keyword evidence="8" id="KW-0648">Protein biosynthesis</keyword>
<comment type="similarity">
    <text evidence="7">Belongs to the class-I aminoacyl-tRNA synthetase family. GluQ subfamily.</text>
</comment>